<dbReference type="PROSITE" id="PS51782">
    <property type="entry name" value="LYSM"/>
    <property type="match status" value="2"/>
</dbReference>
<evidence type="ECO:0000313" key="4">
    <source>
        <dbReference type="Proteomes" id="UP000652761"/>
    </source>
</evidence>
<evidence type="ECO:0000313" key="3">
    <source>
        <dbReference type="EMBL" id="MQL85108.1"/>
    </source>
</evidence>
<dbReference type="CDD" id="cd00118">
    <property type="entry name" value="LysM"/>
    <property type="match status" value="2"/>
</dbReference>
<dbReference type="SMART" id="SM00257">
    <property type="entry name" value="LysM"/>
    <property type="match status" value="2"/>
</dbReference>
<feature type="chain" id="PRO_5032536557" description="LysM domain-containing protein" evidence="1">
    <location>
        <begin position="23"/>
        <end position="361"/>
    </location>
</feature>
<dbReference type="SUPFAM" id="SSF54106">
    <property type="entry name" value="LysM domain"/>
    <property type="match status" value="2"/>
</dbReference>
<reference evidence="3" key="1">
    <citation type="submission" date="2017-07" db="EMBL/GenBank/DDBJ databases">
        <title>Taro Niue Genome Assembly and Annotation.</title>
        <authorList>
            <person name="Atibalentja N."/>
            <person name="Keating K."/>
            <person name="Fields C.J."/>
        </authorList>
    </citation>
    <scope>NUCLEOTIDE SEQUENCE</scope>
    <source>
        <strain evidence="3">Niue_2</strain>
        <tissue evidence="3">Leaf</tissue>
    </source>
</reference>
<gene>
    <name evidence="3" type="ORF">Taro_017624</name>
</gene>
<feature type="signal peptide" evidence="1">
    <location>
        <begin position="1"/>
        <end position="22"/>
    </location>
</feature>
<feature type="domain" description="LysM" evidence="2">
    <location>
        <begin position="108"/>
        <end position="156"/>
    </location>
</feature>
<dbReference type="AlphaFoldDB" id="A0A843UNL3"/>
<dbReference type="EMBL" id="NMUH01000809">
    <property type="protein sequence ID" value="MQL85108.1"/>
    <property type="molecule type" value="Genomic_DNA"/>
</dbReference>
<accession>A0A843UNL3</accession>
<keyword evidence="4" id="KW-1185">Reference proteome</keyword>
<dbReference type="OrthoDB" id="2107166at2759"/>
<protein>
    <recommendedName>
        <fullName evidence="2">LysM domain-containing protein</fullName>
    </recommendedName>
</protein>
<sequence>MAAVRAPLLLFPLLILAASCAAQDGGPRFQCSGAATRCQALAGYPVDNETTYDAIRTLFQVKSIRTLYGFNNLSATTPISTRVPAGKIVKVPFPCTCANGTGVADPRPIYTVVAGDTLYNIATVNFKGLLKYQQIIAANPIIVNESLIEVGWRLRIPVPCNCDAVDGVEAVHLAHVVAKGSSLETIATQFGTTQEILSRINNISDPKSLEAGQVLDVPLTVCNSSIRSDSRDYVSLRVPVGSYALTAGNCVKCSCGSSSSLLQCEMAQNLNISRGSCRAETCSAPAGASGPTSLGDSVLNACGSTRCEYAGFNSSLIFTAIVNEPTCGPASGAHALWPQPWSWMRLLLPPLQTALLLLALL</sequence>
<dbReference type="InterPro" id="IPR036779">
    <property type="entry name" value="LysM_dom_sf"/>
</dbReference>
<organism evidence="3 4">
    <name type="scientific">Colocasia esculenta</name>
    <name type="common">Wild taro</name>
    <name type="synonym">Arum esculentum</name>
    <dbReference type="NCBI Taxonomy" id="4460"/>
    <lineage>
        <taxon>Eukaryota</taxon>
        <taxon>Viridiplantae</taxon>
        <taxon>Streptophyta</taxon>
        <taxon>Embryophyta</taxon>
        <taxon>Tracheophyta</taxon>
        <taxon>Spermatophyta</taxon>
        <taxon>Magnoliopsida</taxon>
        <taxon>Liliopsida</taxon>
        <taxon>Araceae</taxon>
        <taxon>Aroideae</taxon>
        <taxon>Colocasieae</taxon>
        <taxon>Colocasia</taxon>
    </lineage>
</organism>
<dbReference type="Proteomes" id="UP000652761">
    <property type="component" value="Unassembled WGS sequence"/>
</dbReference>
<proteinExistence type="predicted"/>
<dbReference type="Pfam" id="PF01476">
    <property type="entry name" value="LysM"/>
    <property type="match status" value="2"/>
</dbReference>
<dbReference type="InterPro" id="IPR018392">
    <property type="entry name" value="LysM"/>
</dbReference>
<dbReference type="PANTHER" id="PTHR33734">
    <property type="entry name" value="LYSM DOMAIN-CONTAINING GPI-ANCHORED PROTEIN 2"/>
    <property type="match status" value="1"/>
</dbReference>
<dbReference type="Gene3D" id="3.10.350.10">
    <property type="entry name" value="LysM domain"/>
    <property type="match status" value="2"/>
</dbReference>
<feature type="domain" description="LysM" evidence="2">
    <location>
        <begin position="173"/>
        <end position="217"/>
    </location>
</feature>
<evidence type="ECO:0000256" key="1">
    <source>
        <dbReference type="SAM" id="SignalP"/>
    </source>
</evidence>
<keyword evidence="1" id="KW-0732">Signal</keyword>
<evidence type="ECO:0000259" key="2">
    <source>
        <dbReference type="PROSITE" id="PS51782"/>
    </source>
</evidence>
<dbReference type="PANTHER" id="PTHR33734:SF11">
    <property type="entry name" value="LYSM DOMAIN-CONTAINING GPI-ANCHORED PROTEIN 2"/>
    <property type="match status" value="1"/>
</dbReference>
<dbReference type="PROSITE" id="PS51257">
    <property type="entry name" value="PROKAR_LIPOPROTEIN"/>
    <property type="match status" value="1"/>
</dbReference>
<comment type="caution">
    <text evidence="3">The sequence shown here is derived from an EMBL/GenBank/DDBJ whole genome shotgun (WGS) entry which is preliminary data.</text>
</comment>
<name>A0A843UNL3_COLES</name>